<keyword evidence="1" id="KW-0812">Transmembrane</keyword>
<feature type="transmembrane region" description="Helical" evidence="1">
    <location>
        <begin position="40"/>
        <end position="64"/>
    </location>
</feature>
<sequence length="69" mass="8363">MMINLLETINQLSLVLLLLCTFFYYWHLKKNKKKRKLTTFEFWMFFTIKLAIFVAAGSYVLLFLDRNYG</sequence>
<dbReference type="Proteomes" id="UP000588491">
    <property type="component" value="Unassembled WGS sequence"/>
</dbReference>
<accession>A0A7Y0PM04</accession>
<keyword evidence="1" id="KW-1133">Transmembrane helix</keyword>
<evidence type="ECO:0000313" key="2">
    <source>
        <dbReference type="EMBL" id="NMO77582.1"/>
    </source>
</evidence>
<comment type="caution">
    <text evidence="2">The sequence shown here is derived from an EMBL/GenBank/DDBJ whole genome shotgun (WGS) entry which is preliminary data.</text>
</comment>
<proteinExistence type="predicted"/>
<keyword evidence="3" id="KW-1185">Reference proteome</keyword>
<organism evidence="2 3">
    <name type="scientific">Niallia alba</name>
    <dbReference type="NCBI Taxonomy" id="2729105"/>
    <lineage>
        <taxon>Bacteria</taxon>
        <taxon>Bacillati</taxon>
        <taxon>Bacillota</taxon>
        <taxon>Bacilli</taxon>
        <taxon>Bacillales</taxon>
        <taxon>Bacillaceae</taxon>
        <taxon>Niallia</taxon>
    </lineage>
</organism>
<feature type="transmembrane region" description="Helical" evidence="1">
    <location>
        <begin position="12"/>
        <end position="28"/>
    </location>
</feature>
<keyword evidence="1" id="KW-0472">Membrane</keyword>
<protein>
    <submittedName>
        <fullName evidence="2">Uncharacterized protein</fullName>
    </submittedName>
</protein>
<dbReference type="RefSeq" id="WP_169188484.1">
    <property type="nucleotide sequence ID" value="NZ_JABBPK010000001.1"/>
</dbReference>
<evidence type="ECO:0000313" key="3">
    <source>
        <dbReference type="Proteomes" id="UP000588491"/>
    </source>
</evidence>
<dbReference type="AlphaFoldDB" id="A0A7Y0PM04"/>
<gene>
    <name evidence="2" type="ORF">HHU08_11305</name>
</gene>
<evidence type="ECO:0000256" key="1">
    <source>
        <dbReference type="SAM" id="Phobius"/>
    </source>
</evidence>
<name>A0A7Y0PM04_9BACI</name>
<dbReference type="EMBL" id="JABBPK010000001">
    <property type="protein sequence ID" value="NMO77582.1"/>
    <property type="molecule type" value="Genomic_DNA"/>
</dbReference>
<reference evidence="2 3" key="1">
    <citation type="submission" date="2020-04" db="EMBL/GenBank/DDBJ databases">
        <title>Bacillus sp. UniB3 isolated from commercial digestive syrup.</title>
        <authorList>
            <person name="Thorat V."/>
            <person name="Kirdat K."/>
            <person name="Tiwarekar B."/>
            <person name="Yadav A."/>
        </authorList>
    </citation>
    <scope>NUCLEOTIDE SEQUENCE [LARGE SCALE GENOMIC DNA]</scope>
    <source>
        <strain evidence="2 3">UniB3</strain>
    </source>
</reference>